<dbReference type="Pfam" id="PF20171">
    <property type="entry name" value="OpcA_G6PD_C"/>
    <property type="match status" value="1"/>
</dbReference>
<feature type="domain" description="Glucose-6-phosphate dehydrogenase assembly protein OpcA C-terminal" evidence="2">
    <location>
        <begin position="167"/>
        <end position="297"/>
    </location>
</feature>
<dbReference type="PANTHER" id="PTHR38658:SF1">
    <property type="entry name" value="OXPP CYCLE PROTEIN OPCA-RELATED"/>
    <property type="match status" value="1"/>
</dbReference>
<feature type="domain" description="Glucose-6-phosphate dehydrogenase assembly protein OpcA N-terminal" evidence="1">
    <location>
        <begin position="51"/>
        <end position="162"/>
    </location>
</feature>
<sequence length="308" mass="33971">MILDLPNTSTAAIARKIEQLHEQRGEAALGRVLTLLICTEEAGLERALATANDASREHPCRVIAIITHADDDSSEATLDGQIRFGADAGAGEIIVLRPHDGLVRHLDTLVIPLLVPDAPVVAWWPGRAPENPSIDPIGVMSRSRITDACHAPNPEASFTALRAHYAPEDVDMAWTRLTTWRALLVSMLEQPPHLPIHSVRVTGQTHYLPLELLGSWLALRLDVPVRIERSDDAKAVTGVYFERENGVLSIERKTEHHAVINQPGESEQTVSMPVRTLGDCLSEELRRLDPDEIYGDVIRDGWGLVDHE</sequence>
<accession>A0A2N5JAS8</accession>
<dbReference type="Proteomes" id="UP000235050">
    <property type="component" value="Unassembled WGS sequence"/>
</dbReference>
<evidence type="ECO:0000313" key="4">
    <source>
        <dbReference type="Proteomes" id="UP000235050"/>
    </source>
</evidence>
<proteinExistence type="predicted"/>
<dbReference type="EMBL" id="NMWU01000012">
    <property type="protein sequence ID" value="PLS31317.1"/>
    <property type="molecule type" value="Genomic_DNA"/>
</dbReference>
<dbReference type="AlphaFoldDB" id="A0A2N5JAS8"/>
<keyword evidence="4" id="KW-1185">Reference proteome</keyword>
<dbReference type="RefSeq" id="WP_101615912.1">
    <property type="nucleotide sequence ID" value="NZ_NMWU01000012.1"/>
</dbReference>
<gene>
    <name evidence="3" type="ORF">Uis1B_0833</name>
</gene>
<dbReference type="InterPro" id="IPR004555">
    <property type="entry name" value="G6PDH_assembly_OpcA"/>
</dbReference>
<dbReference type="PANTHER" id="PTHR38658">
    <property type="entry name" value="OXPP CYCLE PROTEIN OPCA-RELATED"/>
    <property type="match status" value="1"/>
</dbReference>
<protein>
    <submittedName>
        <fullName evidence="3">OpcA protein</fullName>
    </submittedName>
</protein>
<name>A0A2N5JAS8_9BIFI</name>
<dbReference type="InterPro" id="IPR046802">
    <property type="entry name" value="OpcA_G6PD_C"/>
</dbReference>
<organism evidence="3 4">
    <name type="scientific">Bifidobacterium margollesii</name>
    <dbReference type="NCBI Taxonomy" id="2020964"/>
    <lineage>
        <taxon>Bacteria</taxon>
        <taxon>Bacillati</taxon>
        <taxon>Actinomycetota</taxon>
        <taxon>Actinomycetes</taxon>
        <taxon>Bifidobacteriales</taxon>
        <taxon>Bifidobacteriaceae</taxon>
        <taxon>Bifidobacterium</taxon>
    </lineage>
</organism>
<evidence type="ECO:0000259" key="2">
    <source>
        <dbReference type="Pfam" id="PF20171"/>
    </source>
</evidence>
<evidence type="ECO:0000313" key="3">
    <source>
        <dbReference type="EMBL" id="PLS31317.1"/>
    </source>
</evidence>
<reference evidence="3 4" key="1">
    <citation type="submission" date="2017-07" db="EMBL/GenBank/DDBJ databases">
        <title>Bifidobacterium novel species.</title>
        <authorList>
            <person name="Lugli G.A."/>
            <person name="Milani C."/>
            <person name="Duranti S."/>
            <person name="Mangifesta M."/>
        </authorList>
    </citation>
    <scope>NUCLEOTIDE SEQUENCE [LARGE SCALE GENOMIC DNA]</scope>
    <source>
        <strain evidence="4">Uis1B</strain>
    </source>
</reference>
<dbReference type="Pfam" id="PF10128">
    <property type="entry name" value="OpcA_G6PD_assem"/>
    <property type="match status" value="1"/>
</dbReference>
<comment type="caution">
    <text evidence="3">The sequence shown here is derived from an EMBL/GenBank/DDBJ whole genome shotgun (WGS) entry which is preliminary data.</text>
</comment>
<evidence type="ECO:0000259" key="1">
    <source>
        <dbReference type="Pfam" id="PF10128"/>
    </source>
</evidence>
<dbReference type="OrthoDB" id="128564at2"/>
<dbReference type="InterPro" id="IPR046801">
    <property type="entry name" value="OpcA_G6PD_N"/>
</dbReference>